<dbReference type="AlphaFoldDB" id="A0A316W339"/>
<dbReference type="PANTHER" id="PTHR46430:SF2">
    <property type="entry name" value="CHITIN SYNTHASE REGULATORY FACTOR 4"/>
    <property type="match status" value="1"/>
</dbReference>
<feature type="compositionally biased region" description="Low complexity" evidence="2">
    <location>
        <begin position="660"/>
        <end position="672"/>
    </location>
</feature>
<evidence type="ECO:0000256" key="2">
    <source>
        <dbReference type="SAM" id="MobiDB-lite"/>
    </source>
</evidence>
<dbReference type="STRING" id="1522189.A0A316W339"/>
<feature type="region of interest" description="Disordered" evidence="2">
    <location>
        <begin position="461"/>
        <end position="481"/>
    </location>
</feature>
<dbReference type="Proteomes" id="UP000245783">
    <property type="component" value="Unassembled WGS sequence"/>
</dbReference>
<protein>
    <recommendedName>
        <fullName evidence="5">HCP-like protein</fullName>
    </recommendedName>
</protein>
<feature type="compositionally biased region" description="Low complexity" evidence="2">
    <location>
        <begin position="777"/>
        <end position="819"/>
    </location>
</feature>
<dbReference type="Pfam" id="PF08238">
    <property type="entry name" value="Sel1"/>
    <property type="match status" value="4"/>
</dbReference>
<dbReference type="InParanoid" id="A0A316W339"/>
<dbReference type="RefSeq" id="XP_025370343.1">
    <property type="nucleotide sequence ID" value="XM_025516972.1"/>
</dbReference>
<organism evidence="3 4">
    <name type="scientific">Ceraceosorus guamensis</name>
    <dbReference type="NCBI Taxonomy" id="1522189"/>
    <lineage>
        <taxon>Eukaryota</taxon>
        <taxon>Fungi</taxon>
        <taxon>Dikarya</taxon>
        <taxon>Basidiomycota</taxon>
        <taxon>Ustilaginomycotina</taxon>
        <taxon>Exobasidiomycetes</taxon>
        <taxon>Ceraceosorales</taxon>
        <taxon>Ceraceosoraceae</taxon>
        <taxon>Ceraceosorus</taxon>
    </lineage>
</organism>
<dbReference type="InterPro" id="IPR051726">
    <property type="entry name" value="Chitin_Synth_Reg"/>
</dbReference>
<feature type="compositionally biased region" description="Basic and acidic residues" evidence="2">
    <location>
        <begin position="689"/>
        <end position="703"/>
    </location>
</feature>
<feature type="compositionally biased region" description="Pro residues" evidence="2">
    <location>
        <begin position="33"/>
        <end position="42"/>
    </location>
</feature>
<evidence type="ECO:0008006" key="5">
    <source>
        <dbReference type="Google" id="ProtNLM"/>
    </source>
</evidence>
<feature type="compositionally biased region" description="Low complexity" evidence="2">
    <location>
        <begin position="220"/>
        <end position="241"/>
    </location>
</feature>
<evidence type="ECO:0000313" key="4">
    <source>
        <dbReference type="Proteomes" id="UP000245783"/>
    </source>
</evidence>
<dbReference type="OrthoDB" id="272077at2759"/>
<feature type="compositionally biased region" description="Gly residues" evidence="2">
    <location>
        <begin position="673"/>
        <end position="687"/>
    </location>
</feature>
<name>A0A316W339_9BASI</name>
<feature type="region of interest" description="Disordered" evidence="2">
    <location>
        <begin position="642"/>
        <end position="835"/>
    </location>
</feature>
<feature type="region of interest" description="Disordered" evidence="2">
    <location>
        <begin position="1"/>
        <end position="75"/>
    </location>
</feature>
<keyword evidence="1" id="KW-0677">Repeat</keyword>
<dbReference type="Gene3D" id="1.25.40.10">
    <property type="entry name" value="Tetratricopeptide repeat domain"/>
    <property type="match status" value="2"/>
</dbReference>
<reference evidence="3 4" key="1">
    <citation type="journal article" date="2018" name="Mol. Biol. Evol.">
        <title>Broad Genomic Sampling Reveals a Smut Pathogenic Ancestry of the Fungal Clade Ustilaginomycotina.</title>
        <authorList>
            <person name="Kijpornyongpan T."/>
            <person name="Mondo S.J."/>
            <person name="Barry K."/>
            <person name="Sandor L."/>
            <person name="Lee J."/>
            <person name="Lipzen A."/>
            <person name="Pangilinan J."/>
            <person name="LaButti K."/>
            <person name="Hainaut M."/>
            <person name="Henrissat B."/>
            <person name="Grigoriev I.V."/>
            <person name="Spatafora J.W."/>
            <person name="Aime M.C."/>
        </authorList>
    </citation>
    <scope>NUCLEOTIDE SEQUENCE [LARGE SCALE GENOMIC DNA]</scope>
    <source>
        <strain evidence="3 4">MCA 4658</strain>
    </source>
</reference>
<dbReference type="SUPFAM" id="SSF81901">
    <property type="entry name" value="HCP-like"/>
    <property type="match status" value="2"/>
</dbReference>
<feature type="compositionally biased region" description="Low complexity" evidence="2">
    <location>
        <begin position="735"/>
        <end position="754"/>
    </location>
</feature>
<sequence length="859" mass="90796">MSRPPMLPPLPTGFGESSGPYPPVHQSNGHSQGPPPLPPQPPGMLQREQQLRQQGRTSAGGGGVGAYGPPMPSIVQPQAHRASYAPGQIISNGAQSFGQRHVGGFAAPSQPMRAPSPAQRPQYGAALQPSSQHQRYHSLQEPSTIHRPASAAPSFGGYPAPSALPSHMAGQHVEGGSRTFSVSHSESMPQGLGGGNSNPVPGFDKLGLGPGAGHHEAGVRRASASEASGGAGHNGSSAQQNPGGGGGGGAPQVLNAPLPDLGSLGNIRDRAMASGDERKKLQWAKQVVKYVERKHDGTRISDPALVRYVDEAISLIMRRASINPPDVEALYLRGDLQASGAFPTYLRKDLKSAFNDFELSARMGYAPSWFRIGRDYEVLNDAKRALDAYNRGVNASDTGCVYRMGMANLLGQLNLPVDHTRAVALLRQAADTADLDTPQPAYIYGMLLAGEFSHVEIPQHLLKPTPDPRNPRAPATLQSEARRRVERSAYLNFAPAQYKAGWSYEYAQLECPFDPLLSVQYYSLASQGGEIEADMALSKWFLCGADGCFDKNEDLAFTFAEKAARKGLASAEFALGYYYEVGVGCEKDVDQSRKWYKRAATQGNTDAKERIEALDGPAPAVLSRVEHEAQIDAKLVRKRTEAKMLSDRAGRGRAQGGNNAGVAAQGNTSGRSGEAGGAVGGGGGGGRQAAHDLSRKRTMRMVEETTGAPISQAGGRGRRAGRQSESAAVPSIPSGPTQQQGRLPQQQQQQHGGAAPPPATNQPGRHGSGYSLAETYAPTATPPRNNAPLPAQQRPSYPSQQPSSSARPSAGRPSAGPPQDLSGPNSGTPSKAPVKVYESFQEMGFAPTKAKDDEKCVIC</sequence>
<dbReference type="PANTHER" id="PTHR46430">
    <property type="entry name" value="PROTEIN SKT5-RELATED"/>
    <property type="match status" value="1"/>
</dbReference>
<dbReference type="EMBL" id="KZ819372">
    <property type="protein sequence ID" value="PWN43183.1"/>
    <property type="molecule type" value="Genomic_DNA"/>
</dbReference>
<dbReference type="InterPro" id="IPR011990">
    <property type="entry name" value="TPR-like_helical_dom_sf"/>
</dbReference>
<evidence type="ECO:0000256" key="1">
    <source>
        <dbReference type="ARBA" id="ARBA00022737"/>
    </source>
</evidence>
<feature type="compositionally biased region" description="Low complexity" evidence="2">
    <location>
        <begin position="43"/>
        <end position="54"/>
    </location>
</feature>
<feature type="region of interest" description="Disordered" evidence="2">
    <location>
        <begin position="100"/>
        <end position="261"/>
    </location>
</feature>
<proteinExistence type="predicted"/>
<dbReference type="SMART" id="SM00671">
    <property type="entry name" value="SEL1"/>
    <property type="match status" value="5"/>
</dbReference>
<feature type="compositionally biased region" description="Pro residues" evidence="2">
    <location>
        <begin position="1"/>
        <end position="11"/>
    </location>
</feature>
<evidence type="ECO:0000313" key="3">
    <source>
        <dbReference type="EMBL" id="PWN43183.1"/>
    </source>
</evidence>
<keyword evidence="4" id="KW-1185">Reference proteome</keyword>
<feature type="compositionally biased region" description="Polar residues" evidence="2">
    <location>
        <begin position="178"/>
        <end position="188"/>
    </location>
</feature>
<dbReference type="GeneID" id="37038842"/>
<gene>
    <name evidence="3" type="ORF">IE81DRAFT_365994</name>
</gene>
<dbReference type="InterPro" id="IPR006597">
    <property type="entry name" value="Sel1-like"/>
</dbReference>
<accession>A0A316W339</accession>